<comment type="caution">
    <text evidence="2">The sequence shown here is derived from an EMBL/GenBank/DDBJ whole genome shotgun (WGS) entry which is preliminary data.</text>
</comment>
<keyword evidence="3" id="KW-1185">Reference proteome</keyword>
<evidence type="ECO:0000313" key="3">
    <source>
        <dbReference type="Proteomes" id="UP001044222"/>
    </source>
</evidence>
<evidence type="ECO:0000313" key="2">
    <source>
        <dbReference type="EMBL" id="KAG5839915.1"/>
    </source>
</evidence>
<gene>
    <name evidence="2" type="ORF">ANANG_G00210220</name>
</gene>
<evidence type="ECO:0000256" key="1">
    <source>
        <dbReference type="SAM" id="MobiDB-lite"/>
    </source>
</evidence>
<accession>A0A9D3LZL1</accession>
<feature type="compositionally biased region" description="Polar residues" evidence="1">
    <location>
        <begin position="42"/>
        <end position="66"/>
    </location>
</feature>
<feature type="compositionally biased region" description="Low complexity" evidence="1">
    <location>
        <begin position="153"/>
        <end position="178"/>
    </location>
</feature>
<organism evidence="2 3">
    <name type="scientific">Anguilla anguilla</name>
    <name type="common">European freshwater eel</name>
    <name type="synonym">Muraena anguilla</name>
    <dbReference type="NCBI Taxonomy" id="7936"/>
    <lineage>
        <taxon>Eukaryota</taxon>
        <taxon>Metazoa</taxon>
        <taxon>Chordata</taxon>
        <taxon>Craniata</taxon>
        <taxon>Vertebrata</taxon>
        <taxon>Euteleostomi</taxon>
        <taxon>Actinopterygii</taxon>
        <taxon>Neopterygii</taxon>
        <taxon>Teleostei</taxon>
        <taxon>Anguilliformes</taxon>
        <taxon>Anguillidae</taxon>
        <taxon>Anguilla</taxon>
    </lineage>
</organism>
<protein>
    <recommendedName>
        <fullName evidence="4">Neuron navigator 2</fullName>
    </recommendedName>
</protein>
<feature type="compositionally biased region" description="Basic and acidic residues" evidence="1">
    <location>
        <begin position="297"/>
        <end position="338"/>
    </location>
</feature>
<evidence type="ECO:0008006" key="4">
    <source>
        <dbReference type="Google" id="ProtNLM"/>
    </source>
</evidence>
<proteinExistence type="predicted"/>
<feature type="compositionally biased region" description="Polar residues" evidence="1">
    <location>
        <begin position="103"/>
        <end position="118"/>
    </location>
</feature>
<feature type="region of interest" description="Disordered" evidence="1">
    <location>
        <begin position="490"/>
        <end position="524"/>
    </location>
</feature>
<reference evidence="2" key="1">
    <citation type="submission" date="2021-01" db="EMBL/GenBank/DDBJ databases">
        <title>A chromosome-scale assembly of European eel, Anguilla anguilla.</title>
        <authorList>
            <person name="Henkel C."/>
            <person name="Jong-Raadsen S.A."/>
            <person name="Dufour S."/>
            <person name="Weltzien F.-A."/>
            <person name="Palstra A.P."/>
            <person name="Pelster B."/>
            <person name="Spaink H.P."/>
            <person name="Van Den Thillart G.E."/>
            <person name="Jansen H."/>
            <person name="Zahm M."/>
            <person name="Klopp C."/>
            <person name="Cedric C."/>
            <person name="Louis A."/>
            <person name="Berthelot C."/>
            <person name="Parey E."/>
            <person name="Roest Crollius H."/>
            <person name="Montfort J."/>
            <person name="Robinson-Rechavi M."/>
            <person name="Bucao C."/>
            <person name="Bouchez O."/>
            <person name="Gislard M."/>
            <person name="Lluch J."/>
            <person name="Milhes M."/>
            <person name="Lampietro C."/>
            <person name="Lopez Roques C."/>
            <person name="Donnadieu C."/>
            <person name="Braasch I."/>
            <person name="Desvignes T."/>
            <person name="Postlethwait J."/>
            <person name="Bobe J."/>
            <person name="Guiguen Y."/>
            <person name="Dirks R."/>
        </authorList>
    </citation>
    <scope>NUCLEOTIDE SEQUENCE</scope>
    <source>
        <strain evidence="2">Tag_6206</strain>
        <tissue evidence="2">Liver</tissue>
    </source>
</reference>
<feature type="compositionally biased region" description="Basic and acidic residues" evidence="1">
    <location>
        <begin position="416"/>
        <end position="429"/>
    </location>
</feature>
<feature type="compositionally biased region" description="Gly residues" evidence="1">
    <location>
        <begin position="245"/>
        <end position="259"/>
    </location>
</feature>
<name>A0A9D3LZL1_ANGAN</name>
<dbReference type="AlphaFoldDB" id="A0A9D3LZL1"/>
<dbReference type="EMBL" id="JAFIRN010000011">
    <property type="protein sequence ID" value="KAG5839915.1"/>
    <property type="molecule type" value="Genomic_DNA"/>
</dbReference>
<feature type="region of interest" description="Disordered" evidence="1">
    <location>
        <begin position="39"/>
        <end position="473"/>
    </location>
</feature>
<feature type="compositionally biased region" description="Low complexity" evidence="1">
    <location>
        <begin position="432"/>
        <end position="444"/>
    </location>
</feature>
<dbReference type="PANTHER" id="PTHR12784">
    <property type="entry name" value="STEERIN"/>
    <property type="match status" value="1"/>
</dbReference>
<dbReference type="InterPro" id="IPR039041">
    <property type="entry name" value="Nav/unc-53"/>
</dbReference>
<feature type="region of interest" description="Disordered" evidence="1">
    <location>
        <begin position="648"/>
        <end position="709"/>
    </location>
</feature>
<feature type="compositionally biased region" description="Basic residues" evidence="1">
    <location>
        <begin position="445"/>
        <end position="461"/>
    </location>
</feature>
<feature type="compositionally biased region" description="Low complexity" evidence="1">
    <location>
        <begin position="211"/>
        <end position="223"/>
    </location>
</feature>
<feature type="non-terminal residue" evidence="2">
    <location>
        <position position="1"/>
    </location>
</feature>
<dbReference type="Proteomes" id="UP001044222">
    <property type="component" value="Chromosome 11"/>
</dbReference>
<dbReference type="GO" id="GO:0022008">
    <property type="term" value="P:neurogenesis"/>
    <property type="evidence" value="ECO:0007669"/>
    <property type="project" value="InterPro"/>
</dbReference>
<sequence>IDLLFVRHPTPPSPQIRNGNLKAILGLFFSLSRYKQQQQAQKLSHQTAAPSQAGTPSHGTPVQTQGPPHAPAHMQKAQAEMQSRLPGPTARMSAAGSDGKPRASTSAGNRRSQSFNNIDKSKPAPAPVSAHDREPSEGDSAATLGMTERAQTPGPAGAPATSSGASSIPTSSSSSAIPSPAPPGKPWRSKSLVKHSGSSAALSVKQPDPPTQQQQQQQQAPPQRGSKSSGGGPDGRHRRPRPGEGEGGGRVQHGAPGGDGGERPAPQRHQQPQDGPAGIAQRTFSRALTAKKSSPKSAEKDKDKPKEKDKDKPKEKDKDKDRAKEKDRDKDRAKEGSKRLSVNSVKGAEPREEPKEEPAPAKEAEPKKTSKIASFIPKGGKAGSAKKEGPAPAHSGIPKPGSKAPGREGLSGAPRWEGRGEAAQREAGRGRPGLLLRGQGPAAGQRRRPGGRRRRRQHHQRPATSAAAAYSHPNTATVAPFMYRSQTDVDGTLMSESGPAGGSGDPAPVSKPTQASAEDLAGEDPEARRLRTVKNIADLRQNLEETMSSLRGTQLSHSTLETTFDNSVTTEISGRSILSLTSRSAALSRYIYSGPLRRQLVARGSAISGAELGDKADDLDLESIAMDAPGYMSDGDVLSKNVRTDDVTSGYMTDGAERVRAAAQPAARRDGRRPGDAPAQRLHGPGDADSLGRLGLGASEHANAQRNPFRVSIRRRRRVFQGARLVT</sequence>
<feature type="compositionally biased region" description="Basic and acidic residues" evidence="1">
    <location>
        <begin position="348"/>
        <end position="368"/>
    </location>
</feature>
<dbReference type="PANTHER" id="PTHR12784:SF6">
    <property type="entry name" value="NEURON NAVIGATOR 2"/>
    <property type="match status" value="1"/>
</dbReference>